<organism evidence="1 2">
    <name type="scientific">Laetiporus sulphureus 93-53</name>
    <dbReference type="NCBI Taxonomy" id="1314785"/>
    <lineage>
        <taxon>Eukaryota</taxon>
        <taxon>Fungi</taxon>
        <taxon>Dikarya</taxon>
        <taxon>Basidiomycota</taxon>
        <taxon>Agaricomycotina</taxon>
        <taxon>Agaricomycetes</taxon>
        <taxon>Polyporales</taxon>
        <taxon>Laetiporus</taxon>
    </lineage>
</organism>
<accession>A0A165IHU1</accession>
<dbReference type="GeneID" id="63828101"/>
<gene>
    <name evidence="1" type="ORF">LAESUDRAFT_740307</name>
</gene>
<dbReference type="Proteomes" id="UP000076871">
    <property type="component" value="Unassembled WGS sequence"/>
</dbReference>
<sequence length="131" mass="14472">MSSFFAASSSVAQFLPCPSQTLSTLSRRSSPSCSNFTFFSVQVSHWLPNLHIAPGMVIALEAIGLWIMNWLTAVSLVICPFGKLIFHHDICNVTSPAYRYTVRACSSARVFAKQTTAHIVRSYNSHMNENG</sequence>
<evidence type="ECO:0000313" key="2">
    <source>
        <dbReference type="Proteomes" id="UP000076871"/>
    </source>
</evidence>
<dbReference type="InParanoid" id="A0A165IHU1"/>
<protein>
    <submittedName>
        <fullName evidence="1">Uncharacterized protein</fullName>
    </submittedName>
</protein>
<dbReference type="RefSeq" id="XP_040770604.1">
    <property type="nucleotide sequence ID" value="XM_040911072.1"/>
</dbReference>
<feature type="non-terminal residue" evidence="1">
    <location>
        <position position="131"/>
    </location>
</feature>
<keyword evidence="2" id="KW-1185">Reference proteome</keyword>
<dbReference type="EMBL" id="KV427605">
    <property type="protein sequence ID" value="KZT13094.1"/>
    <property type="molecule type" value="Genomic_DNA"/>
</dbReference>
<reference evidence="1 2" key="1">
    <citation type="journal article" date="2016" name="Mol. Biol. Evol.">
        <title>Comparative Genomics of Early-Diverging Mushroom-Forming Fungi Provides Insights into the Origins of Lignocellulose Decay Capabilities.</title>
        <authorList>
            <person name="Nagy L.G."/>
            <person name="Riley R."/>
            <person name="Tritt A."/>
            <person name="Adam C."/>
            <person name="Daum C."/>
            <person name="Floudas D."/>
            <person name="Sun H."/>
            <person name="Yadav J.S."/>
            <person name="Pangilinan J."/>
            <person name="Larsson K.H."/>
            <person name="Matsuura K."/>
            <person name="Barry K."/>
            <person name="Labutti K."/>
            <person name="Kuo R."/>
            <person name="Ohm R.A."/>
            <person name="Bhattacharya S.S."/>
            <person name="Shirouzu T."/>
            <person name="Yoshinaga Y."/>
            <person name="Martin F.M."/>
            <person name="Grigoriev I.V."/>
            <person name="Hibbett D.S."/>
        </authorList>
    </citation>
    <scope>NUCLEOTIDE SEQUENCE [LARGE SCALE GENOMIC DNA]</scope>
    <source>
        <strain evidence="1 2">93-53</strain>
    </source>
</reference>
<proteinExistence type="predicted"/>
<dbReference type="AlphaFoldDB" id="A0A165IHU1"/>
<evidence type="ECO:0000313" key="1">
    <source>
        <dbReference type="EMBL" id="KZT13094.1"/>
    </source>
</evidence>
<name>A0A165IHU1_9APHY</name>